<dbReference type="AlphaFoldDB" id="A0A0A2G385"/>
<accession>A0A0A2G385</accession>
<name>A0A0A2G385_9PORP</name>
<gene>
    <name evidence="1" type="ORF">HQ36_05530</name>
</gene>
<evidence type="ECO:0000313" key="2">
    <source>
        <dbReference type="Proteomes" id="UP000030134"/>
    </source>
</evidence>
<comment type="caution">
    <text evidence="1">The sequence shown here is derived from an EMBL/GenBank/DDBJ whole genome shotgun (WGS) entry which is preliminary data.</text>
</comment>
<keyword evidence="2" id="KW-1185">Reference proteome</keyword>
<dbReference type="EMBL" id="JQZW01000009">
    <property type="protein sequence ID" value="KGN97731.1"/>
    <property type="molecule type" value="Genomic_DNA"/>
</dbReference>
<reference evidence="1 2" key="1">
    <citation type="submission" date="2014-08" db="EMBL/GenBank/DDBJ databases">
        <title>Porphyromonas gingivicanis strain:COT-022_OH1391 Genome sequencing.</title>
        <authorList>
            <person name="Wallis C."/>
            <person name="Deusch O."/>
            <person name="O'Flynn C."/>
            <person name="Davis I."/>
            <person name="Jospin G."/>
            <person name="Darling A.E."/>
            <person name="Coil D.A."/>
            <person name="Alexiev A."/>
            <person name="Horsfall A."/>
            <person name="Kirkwood N."/>
            <person name="Harris S."/>
            <person name="Eisen J.A."/>
        </authorList>
    </citation>
    <scope>NUCLEOTIDE SEQUENCE [LARGE SCALE GENOMIC DNA]</scope>
    <source>
        <strain evidence="2">COT-022 OH1391</strain>
    </source>
</reference>
<sequence length="59" mass="6319">MQFGRGGSLFCCLSWVKGEECAVLTDKEERGMRFFPSFLCSWGAGGGGVMGCGRGEGYI</sequence>
<proteinExistence type="predicted"/>
<protein>
    <submittedName>
        <fullName evidence="1">Uncharacterized protein</fullName>
    </submittedName>
</protein>
<evidence type="ECO:0000313" key="1">
    <source>
        <dbReference type="EMBL" id="KGN97731.1"/>
    </source>
</evidence>
<organism evidence="1 2">
    <name type="scientific">Porphyromonas gingivicanis</name>
    <dbReference type="NCBI Taxonomy" id="266762"/>
    <lineage>
        <taxon>Bacteria</taxon>
        <taxon>Pseudomonadati</taxon>
        <taxon>Bacteroidota</taxon>
        <taxon>Bacteroidia</taxon>
        <taxon>Bacteroidales</taxon>
        <taxon>Porphyromonadaceae</taxon>
        <taxon>Porphyromonas</taxon>
    </lineage>
</organism>
<dbReference type="Proteomes" id="UP000030134">
    <property type="component" value="Unassembled WGS sequence"/>
</dbReference>